<dbReference type="Proteomes" id="UP000266723">
    <property type="component" value="Unassembled WGS sequence"/>
</dbReference>
<sequence length="288" mass="33219">MILFLDGNAIGLWKCKELCALASLGVYLKEHGSCFKKDKLLTRYLQALKKVLVIFKAKVLGMSQNVTMQRDILGYKVEISEMEAWLMVYRERWWSTIVASFKVELCSWRLSQWVNSKRRVGKQYISGFYLIYGSSMCKEKTKKEHELIIDKDSRRDMIEEKIHMQVVMHLSKKTGSVLVKGSVYTEEFELQVEHRCFVSKVFLARSHRGYYVIGRVITVIQGSQMLNVSGGDQGRVELNTSLSLRKGGVIHITARRKREMVCRFITSQQQEDQRIKSGKSKKGSDGQV</sequence>
<name>A0ABQ7E0Z1_BRACR</name>
<gene>
    <name evidence="1" type="ORF">DY000_02021090</name>
</gene>
<evidence type="ECO:0000313" key="2">
    <source>
        <dbReference type="Proteomes" id="UP000266723"/>
    </source>
</evidence>
<evidence type="ECO:0000313" key="1">
    <source>
        <dbReference type="EMBL" id="KAF3590183.1"/>
    </source>
</evidence>
<proteinExistence type="predicted"/>
<protein>
    <submittedName>
        <fullName evidence="1">Uncharacterized protein</fullName>
    </submittedName>
</protein>
<accession>A0ABQ7E0Z1</accession>
<reference evidence="1 2" key="1">
    <citation type="journal article" date="2020" name="BMC Genomics">
        <title>Intraspecific diversification of the crop wild relative Brassica cretica Lam. using demographic model selection.</title>
        <authorList>
            <person name="Kioukis A."/>
            <person name="Michalopoulou V.A."/>
            <person name="Briers L."/>
            <person name="Pirintsos S."/>
            <person name="Studholme D.J."/>
            <person name="Pavlidis P."/>
            <person name="Sarris P.F."/>
        </authorList>
    </citation>
    <scope>NUCLEOTIDE SEQUENCE [LARGE SCALE GENOMIC DNA]</scope>
    <source>
        <strain evidence="2">cv. PFS-1207/04</strain>
    </source>
</reference>
<dbReference type="EMBL" id="QGKV02000299">
    <property type="protein sequence ID" value="KAF3590183.1"/>
    <property type="molecule type" value="Genomic_DNA"/>
</dbReference>
<comment type="caution">
    <text evidence="1">The sequence shown here is derived from an EMBL/GenBank/DDBJ whole genome shotgun (WGS) entry which is preliminary data.</text>
</comment>
<keyword evidence="2" id="KW-1185">Reference proteome</keyword>
<organism evidence="1 2">
    <name type="scientific">Brassica cretica</name>
    <name type="common">Mustard</name>
    <dbReference type="NCBI Taxonomy" id="69181"/>
    <lineage>
        <taxon>Eukaryota</taxon>
        <taxon>Viridiplantae</taxon>
        <taxon>Streptophyta</taxon>
        <taxon>Embryophyta</taxon>
        <taxon>Tracheophyta</taxon>
        <taxon>Spermatophyta</taxon>
        <taxon>Magnoliopsida</taxon>
        <taxon>eudicotyledons</taxon>
        <taxon>Gunneridae</taxon>
        <taxon>Pentapetalae</taxon>
        <taxon>rosids</taxon>
        <taxon>malvids</taxon>
        <taxon>Brassicales</taxon>
        <taxon>Brassicaceae</taxon>
        <taxon>Brassiceae</taxon>
        <taxon>Brassica</taxon>
    </lineage>
</organism>